<name>A0AAV3PYN0_LITER</name>
<evidence type="ECO:0000313" key="3">
    <source>
        <dbReference type="Proteomes" id="UP001454036"/>
    </source>
</evidence>
<sequence>MSSSNVNLSSHYCDSQGYARDTPGNQELVAESQTAIPAEIALQEGVTSACEAIPATKEGPSKKNNKRTLVKGANPPTSSEAAPGTKGYGCSSSQGMVPLEKADRPKFPPTDDTFPALEKLRQLFRHKLHWKIFYEERVLIRVGLIHDKEFDSSENLIPWGDILLAAKETTPPNTIPLASMRDKRPIAFKKVKVEKKVALSPLPSLTAELTPRPSLATNLTSHSSPSRPIQMPHTPPLLMWTCLTSLLPLLLQERGL</sequence>
<comment type="caution">
    <text evidence="2">The sequence shown here is derived from an EMBL/GenBank/DDBJ whole genome shotgun (WGS) entry which is preliminary data.</text>
</comment>
<feature type="region of interest" description="Disordered" evidence="1">
    <location>
        <begin position="1"/>
        <end position="30"/>
    </location>
</feature>
<proteinExistence type="predicted"/>
<reference evidence="2 3" key="1">
    <citation type="submission" date="2024-01" db="EMBL/GenBank/DDBJ databases">
        <title>The complete chloroplast genome sequence of Lithospermum erythrorhizon: insights into the phylogenetic relationship among Boraginaceae species and the maternal lineages of purple gromwells.</title>
        <authorList>
            <person name="Okada T."/>
            <person name="Watanabe K."/>
        </authorList>
    </citation>
    <scope>NUCLEOTIDE SEQUENCE [LARGE SCALE GENOMIC DNA]</scope>
</reference>
<accession>A0AAV3PYN0</accession>
<evidence type="ECO:0000313" key="2">
    <source>
        <dbReference type="EMBL" id="GAA0156236.1"/>
    </source>
</evidence>
<keyword evidence="3" id="KW-1185">Reference proteome</keyword>
<evidence type="ECO:0000256" key="1">
    <source>
        <dbReference type="SAM" id="MobiDB-lite"/>
    </source>
</evidence>
<feature type="region of interest" description="Disordered" evidence="1">
    <location>
        <begin position="53"/>
        <end position="93"/>
    </location>
</feature>
<protein>
    <submittedName>
        <fullName evidence="2">Uncharacterized protein</fullName>
    </submittedName>
</protein>
<gene>
    <name evidence="2" type="ORF">LIER_13771</name>
</gene>
<dbReference type="AlphaFoldDB" id="A0AAV3PYN0"/>
<feature type="compositionally biased region" description="Polar residues" evidence="1">
    <location>
        <begin position="1"/>
        <end position="13"/>
    </location>
</feature>
<organism evidence="2 3">
    <name type="scientific">Lithospermum erythrorhizon</name>
    <name type="common">Purple gromwell</name>
    <name type="synonym">Lithospermum officinale var. erythrorhizon</name>
    <dbReference type="NCBI Taxonomy" id="34254"/>
    <lineage>
        <taxon>Eukaryota</taxon>
        <taxon>Viridiplantae</taxon>
        <taxon>Streptophyta</taxon>
        <taxon>Embryophyta</taxon>
        <taxon>Tracheophyta</taxon>
        <taxon>Spermatophyta</taxon>
        <taxon>Magnoliopsida</taxon>
        <taxon>eudicotyledons</taxon>
        <taxon>Gunneridae</taxon>
        <taxon>Pentapetalae</taxon>
        <taxon>asterids</taxon>
        <taxon>lamiids</taxon>
        <taxon>Boraginales</taxon>
        <taxon>Boraginaceae</taxon>
        <taxon>Boraginoideae</taxon>
        <taxon>Lithospermeae</taxon>
        <taxon>Lithospermum</taxon>
    </lineage>
</organism>
<dbReference type="EMBL" id="BAABME010002815">
    <property type="protein sequence ID" value="GAA0156236.1"/>
    <property type="molecule type" value="Genomic_DNA"/>
</dbReference>
<dbReference type="Proteomes" id="UP001454036">
    <property type="component" value="Unassembled WGS sequence"/>
</dbReference>